<comment type="similarity">
    <text evidence="2">Belongs to the peptidase S8 family.</text>
</comment>
<dbReference type="OrthoDB" id="4803627at2759"/>
<evidence type="ECO:0000256" key="1">
    <source>
        <dbReference type="ARBA" id="ARBA00004613"/>
    </source>
</evidence>
<evidence type="ECO:0000313" key="6">
    <source>
        <dbReference type="Proteomes" id="UP000796880"/>
    </source>
</evidence>
<dbReference type="GO" id="GO:0005576">
    <property type="term" value="C:extracellular region"/>
    <property type="evidence" value="ECO:0007669"/>
    <property type="project" value="UniProtKB-SubCell"/>
</dbReference>
<sequence length="187" mass="20267">MAMYGPVLFPCVVFLMVTAVCSLSVAIEIERSTLSLCTWESFKGDGFDPLPKKWKGGKNFACNNKIIGAWSYSKSTSVKSWCHAALIALGNELTEASFFGIAKGTARGGVPSARIAVYKVCHLVLDCNESDALGAFDDAISDGDDITTISINPSTIVTFKEVLLPWKKGDHGQDHHSQEKIDNVSYL</sequence>
<gene>
    <name evidence="5" type="ORF">FNV43_RR04745</name>
</gene>
<evidence type="ECO:0000256" key="2">
    <source>
        <dbReference type="ARBA" id="ARBA00011073"/>
    </source>
</evidence>
<feature type="chain" id="PRO_5035464674" evidence="4">
    <location>
        <begin position="27"/>
        <end position="187"/>
    </location>
</feature>
<organism evidence="5 6">
    <name type="scientific">Rhamnella rubrinervis</name>
    <dbReference type="NCBI Taxonomy" id="2594499"/>
    <lineage>
        <taxon>Eukaryota</taxon>
        <taxon>Viridiplantae</taxon>
        <taxon>Streptophyta</taxon>
        <taxon>Embryophyta</taxon>
        <taxon>Tracheophyta</taxon>
        <taxon>Spermatophyta</taxon>
        <taxon>Magnoliopsida</taxon>
        <taxon>eudicotyledons</taxon>
        <taxon>Gunneridae</taxon>
        <taxon>Pentapetalae</taxon>
        <taxon>rosids</taxon>
        <taxon>fabids</taxon>
        <taxon>Rosales</taxon>
        <taxon>Rhamnaceae</taxon>
        <taxon>rhamnoid group</taxon>
        <taxon>Rhamneae</taxon>
        <taxon>Rhamnella</taxon>
    </lineage>
</organism>
<dbReference type="AlphaFoldDB" id="A0A8K0MQK1"/>
<dbReference type="PANTHER" id="PTHR10795">
    <property type="entry name" value="PROPROTEIN CONVERTASE SUBTILISIN/KEXIN"/>
    <property type="match status" value="1"/>
</dbReference>
<name>A0A8K0MQK1_9ROSA</name>
<comment type="subcellular location">
    <subcellularLocation>
        <location evidence="1">Secreted</location>
    </subcellularLocation>
</comment>
<keyword evidence="6" id="KW-1185">Reference proteome</keyword>
<dbReference type="InterPro" id="IPR045051">
    <property type="entry name" value="SBT"/>
</dbReference>
<dbReference type="InterPro" id="IPR036852">
    <property type="entry name" value="Peptidase_S8/S53_dom_sf"/>
</dbReference>
<protein>
    <submittedName>
        <fullName evidence="5">Uncharacterized protein</fullName>
    </submittedName>
</protein>
<dbReference type="Gene3D" id="3.40.50.200">
    <property type="entry name" value="Peptidase S8/S53 domain"/>
    <property type="match status" value="1"/>
</dbReference>
<reference evidence="5" key="1">
    <citation type="submission" date="2020-03" db="EMBL/GenBank/DDBJ databases">
        <title>A high-quality chromosome-level genome assembly of a woody plant with both climbing and erect habits, Rhamnella rubrinervis.</title>
        <authorList>
            <person name="Lu Z."/>
            <person name="Yang Y."/>
            <person name="Zhu X."/>
            <person name="Sun Y."/>
        </authorList>
    </citation>
    <scope>NUCLEOTIDE SEQUENCE</scope>
    <source>
        <strain evidence="5">BYM</strain>
        <tissue evidence="5">Leaf</tissue>
    </source>
</reference>
<feature type="signal peptide" evidence="4">
    <location>
        <begin position="1"/>
        <end position="26"/>
    </location>
</feature>
<accession>A0A8K0MQK1</accession>
<evidence type="ECO:0000256" key="3">
    <source>
        <dbReference type="ARBA" id="ARBA00022729"/>
    </source>
</evidence>
<dbReference type="Proteomes" id="UP000796880">
    <property type="component" value="Unassembled WGS sequence"/>
</dbReference>
<keyword evidence="3 4" id="KW-0732">Signal</keyword>
<comment type="caution">
    <text evidence="5">The sequence shown here is derived from an EMBL/GenBank/DDBJ whole genome shotgun (WGS) entry which is preliminary data.</text>
</comment>
<dbReference type="GO" id="GO:0004252">
    <property type="term" value="F:serine-type endopeptidase activity"/>
    <property type="evidence" value="ECO:0007669"/>
    <property type="project" value="InterPro"/>
</dbReference>
<dbReference type="SUPFAM" id="SSF52743">
    <property type="entry name" value="Subtilisin-like"/>
    <property type="match status" value="1"/>
</dbReference>
<proteinExistence type="inferred from homology"/>
<evidence type="ECO:0000256" key="4">
    <source>
        <dbReference type="SAM" id="SignalP"/>
    </source>
</evidence>
<evidence type="ECO:0000313" key="5">
    <source>
        <dbReference type="EMBL" id="KAF3454298.1"/>
    </source>
</evidence>
<dbReference type="EMBL" id="VOIH02000002">
    <property type="protein sequence ID" value="KAF3454298.1"/>
    <property type="molecule type" value="Genomic_DNA"/>
</dbReference>
<dbReference type="GO" id="GO:0006508">
    <property type="term" value="P:proteolysis"/>
    <property type="evidence" value="ECO:0007669"/>
    <property type="project" value="InterPro"/>
</dbReference>